<name>A0A975XYL6_9ACTN</name>
<protein>
    <submittedName>
        <fullName evidence="2">Uncharacterized protein</fullName>
    </submittedName>
</protein>
<evidence type="ECO:0000313" key="3">
    <source>
        <dbReference type="Proteomes" id="UP000683575"/>
    </source>
</evidence>
<feature type="transmembrane region" description="Helical" evidence="1">
    <location>
        <begin position="56"/>
        <end position="74"/>
    </location>
</feature>
<dbReference type="KEGG" id="nps:KRR39_13190"/>
<gene>
    <name evidence="2" type="ORF">KRR39_13190</name>
</gene>
<dbReference type="Proteomes" id="UP000683575">
    <property type="component" value="Chromosome"/>
</dbReference>
<organism evidence="2 3">
    <name type="scientific">Nocardioides panacis</name>
    <dbReference type="NCBI Taxonomy" id="2849501"/>
    <lineage>
        <taxon>Bacteria</taxon>
        <taxon>Bacillati</taxon>
        <taxon>Actinomycetota</taxon>
        <taxon>Actinomycetes</taxon>
        <taxon>Propionibacteriales</taxon>
        <taxon>Nocardioidaceae</taxon>
        <taxon>Nocardioides</taxon>
    </lineage>
</organism>
<keyword evidence="1" id="KW-1133">Transmembrane helix</keyword>
<dbReference type="EMBL" id="CP077062">
    <property type="protein sequence ID" value="QWZ06531.1"/>
    <property type="molecule type" value="Genomic_DNA"/>
</dbReference>
<keyword evidence="1" id="KW-0812">Transmembrane</keyword>
<keyword evidence="1" id="KW-0472">Membrane</keyword>
<reference evidence="2" key="1">
    <citation type="submission" date="2021-06" db="EMBL/GenBank/DDBJ databases">
        <title>Complete genome sequence of Nocardioides sp. G188.</title>
        <authorList>
            <person name="Im W.-T."/>
        </authorList>
    </citation>
    <scope>NUCLEOTIDE SEQUENCE</scope>
    <source>
        <strain evidence="2">G188</strain>
    </source>
</reference>
<sequence length="150" mass="16169">MESFSDPRQDLADAERAAAAPYVDYPTTPAWYPPAVGVWAAALVAVLGFDGHALRSAGLAVLIVLEVLFIAWYRRKRGVMPNLRGAPREIAREMRWYVVGVVVVVAVVGAAFAVSSLLAAVVALVLVTAGVAAYERRYEVAAARTRERLS</sequence>
<proteinExistence type="predicted"/>
<dbReference type="AlphaFoldDB" id="A0A975XYL6"/>
<accession>A0A975XYL6</accession>
<evidence type="ECO:0000313" key="2">
    <source>
        <dbReference type="EMBL" id="QWZ06531.1"/>
    </source>
</evidence>
<keyword evidence="3" id="KW-1185">Reference proteome</keyword>
<feature type="transmembrane region" description="Helical" evidence="1">
    <location>
        <begin position="94"/>
        <end position="127"/>
    </location>
</feature>
<dbReference type="RefSeq" id="WP_216937511.1">
    <property type="nucleotide sequence ID" value="NZ_CP077062.1"/>
</dbReference>
<evidence type="ECO:0000256" key="1">
    <source>
        <dbReference type="SAM" id="Phobius"/>
    </source>
</evidence>